<dbReference type="CDD" id="cd04782">
    <property type="entry name" value="HTH_BltR"/>
    <property type="match status" value="1"/>
</dbReference>
<accession>A0A9D1TU42</accession>
<protein>
    <submittedName>
        <fullName evidence="3">MerR family transcriptional regulator</fullName>
    </submittedName>
</protein>
<dbReference type="AlphaFoldDB" id="A0A9D1TU42"/>
<dbReference type="GO" id="GO:0003700">
    <property type="term" value="F:DNA-binding transcription factor activity"/>
    <property type="evidence" value="ECO:0007669"/>
    <property type="project" value="InterPro"/>
</dbReference>
<evidence type="ECO:0000313" key="4">
    <source>
        <dbReference type="Proteomes" id="UP000823934"/>
    </source>
</evidence>
<organism evidence="3 4">
    <name type="scientific">Candidatus Ignatzschineria merdigallinarum</name>
    <dbReference type="NCBI Taxonomy" id="2838621"/>
    <lineage>
        <taxon>Bacteria</taxon>
        <taxon>Pseudomonadati</taxon>
        <taxon>Pseudomonadota</taxon>
        <taxon>Gammaproteobacteria</taxon>
        <taxon>Cardiobacteriales</taxon>
        <taxon>Ignatzschineriaceae</taxon>
        <taxon>Ignatzschineria</taxon>
    </lineage>
</organism>
<dbReference type="Pfam" id="PF06445">
    <property type="entry name" value="GyrI-like"/>
    <property type="match status" value="1"/>
</dbReference>
<dbReference type="Gene3D" id="3.20.80.10">
    <property type="entry name" value="Regulatory factor, effector binding domain"/>
    <property type="match status" value="1"/>
</dbReference>
<reference evidence="3" key="2">
    <citation type="submission" date="2021-04" db="EMBL/GenBank/DDBJ databases">
        <authorList>
            <person name="Gilroy R."/>
        </authorList>
    </citation>
    <scope>NUCLEOTIDE SEQUENCE</scope>
    <source>
        <strain evidence="3">CHK160-9182</strain>
    </source>
</reference>
<dbReference type="InterPro" id="IPR011256">
    <property type="entry name" value="Reg_factor_effector_dom_sf"/>
</dbReference>
<reference evidence="3" key="1">
    <citation type="journal article" date="2021" name="PeerJ">
        <title>Extensive microbial diversity within the chicken gut microbiome revealed by metagenomics and culture.</title>
        <authorList>
            <person name="Gilroy R."/>
            <person name="Ravi A."/>
            <person name="Getino M."/>
            <person name="Pursley I."/>
            <person name="Horton D.L."/>
            <person name="Alikhan N.F."/>
            <person name="Baker D."/>
            <person name="Gharbi K."/>
            <person name="Hall N."/>
            <person name="Watson M."/>
            <person name="Adriaenssens E.M."/>
            <person name="Foster-Nyarko E."/>
            <person name="Jarju S."/>
            <person name="Secka A."/>
            <person name="Antonio M."/>
            <person name="Oren A."/>
            <person name="Chaudhuri R.R."/>
            <person name="La Ragione R."/>
            <person name="Hildebrand F."/>
            <person name="Pallen M.J."/>
        </authorList>
    </citation>
    <scope>NUCLEOTIDE SEQUENCE</scope>
    <source>
        <strain evidence="3">CHK160-9182</strain>
    </source>
</reference>
<dbReference type="InterPro" id="IPR000551">
    <property type="entry name" value="MerR-type_HTH_dom"/>
</dbReference>
<dbReference type="InterPro" id="IPR047057">
    <property type="entry name" value="MerR_fam"/>
</dbReference>
<dbReference type="Proteomes" id="UP000823934">
    <property type="component" value="Unassembled WGS sequence"/>
</dbReference>
<dbReference type="Pfam" id="PF13411">
    <property type="entry name" value="MerR_1"/>
    <property type="match status" value="1"/>
</dbReference>
<dbReference type="SMART" id="SM00422">
    <property type="entry name" value="HTH_MERR"/>
    <property type="match status" value="1"/>
</dbReference>
<dbReference type="PANTHER" id="PTHR30204:SF85">
    <property type="entry name" value="MULTIDRUG-EFFLUX TRANSPORTER 2 REGULATOR"/>
    <property type="match status" value="1"/>
</dbReference>
<evidence type="ECO:0000259" key="2">
    <source>
        <dbReference type="PROSITE" id="PS50937"/>
    </source>
</evidence>
<dbReference type="PROSITE" id="PS50937">
    <property type="entry name" value="HTH_MERR_2"/>
    <property type="match status" value="1"/>
</dbReference>
<dbReference type="PROSITE" id="PS00552">
    <property type="entry name" value="HTH_MERR_1"/>
    <property type="match status" value="1"/>
</dbReference>
<sequence>MKHFTTGEFAEICGVKKQTIFHYDEIGLLKPDFTRANGYRYYSIQQVETFTVIEMLKEIDMSLAEIKHFLEIKSPQKAIALLAEKEAMMAEKIKKLQQTQQIIHNKKLQIEKALNLDFDQINIQRQEESAYLLSQEVTQYSDKFVSKLLMDFINEAKEKGLDRGHPIGVLMPYSALIENNYQNFSHFSVRLEPPSVEEHNYAQPAGDYVIAYHKGSYLHIHETYLKIKAFLIHEKYQIAGNSIEEYLLDEVSVNGFDNYVTRIMIQVKPNIP</sequence>
<dbReference type="PANTHER" id="PTHR30204">
    <property type="entry name" value="REDOX-CYCLING DRUG-SENSING TRANSCRIPTIONAL ACTIVATOR SOXR"/>
    <property type="match status" value="1"/>
</dbReference>
<comment type="caution">
    <text evidence="3">The sequence shown here is derived from an EMBL/GenBank/DDBJ whole genome shotgun (WGS) entry which is preliminary data.</text>
</comment>
<dbReference type="InterPro" id="IPR009061">
    <property type="entry name" value="DNA-bd_dom_put_sf"/>
</dbReference>
<dbReference type="GO" id="GO:0003677">
    <property type="term" value="F:DNA binding"/>
    <property type="evidence" value="ECO:0007669"/>
    <property type="project" value="UniProtKB-KW"/>
</dbReference>
<name>A0A9D1TU42_9GAMM</name>
<feature type="domain" description="HTH merR-type" evidence="2">
    <location>
        <begin position="3"/>
        <end position="72"/>
    </location>
</feature>
<dbReference type="EMBL" id="DXHP01000128">
    <property type="protein sequence ID" value="HIW06826.1"/>
    <property type="molecule type" value="Genomic_DNA"/>
</dbReference>
<keyword evidence="1" id="KW-0238">DNA-binding</keyword>
<dbReference type="Gene3D" id="1.10.1660.10">
    <property type="match status" value="1"/>
</dbReference>
<dbReference type="SUPFAM" id="SSF46955">
    <property type="entry name" value="Putative DNA-binding domain"/>
    <property type="match status" value="1"/>
</dbReference>
<gene>
    <name evidence="3" type="ORF">H9889_05820</name>
</gene>
<evidence type="ECO:0000313" key="3">
    <source>
        <dbReference type="EMBL" id="HIW06826.1"/>
    </source>
</evidence>
<dbReference type="SUPFAM" id="SSF55136">
    <property type="entry name" value="Probable bacterial effector-binding domain"/>
    <property type="match status" value="1"/>
</dbReference>
<dbReference type="InterPro" id="IPR029442">
    <property type="entry name" value="GyrI-like"/>
</dbReference>
<proteinExistence type="predicted"/>
<evidence type="ECO:0000256" key="1">
    <source>
        <dbReference type="ARBA" id="ARBA00023125"/>
    </source>
</evidence>